<evidence type="ECO:0000313" key="7">
    <source>
        <dbReference type="Proteomes" id="UP000633219"/>
    </source>
</evidence>
<dbReference type="Pfam" id="PF02311">
    <property type="entry name" value="AraC_binding"/>
    <property type="match status" value="1"/>
</dbReference>
<keyword evidence="7" id="KW-1185">Reference proteome</keyword>
<sequence length="298" mass="33971">MKTNVPTYGLYGEASEAVPDFWIHTESISERSSRFNWEIKQHRHENFFQILQIRSGTGDACIDSNIHRLNAGSIAFIPEKVTHGFRFSRDIDGQIITTLTSRLPIYAQRTVRLRAFIARSRLLDLDQQDADARYLIDTLDRIQGELATGFGARDGLIEVYLQIALTLAAGFEIADMGEDASASRDLARIGRLNTLIGKHFREHLPVEFYARELSVSVTHLNRITKAQTGRTMNELLSDKIVSQAKRDLVFTSMTAQEIAYTLGFADPAYFTRYFSREAGETPRQFREKERHRQLAPQL</sequence>
<dbReference type="SUPFAM" id="SSF51182">
    <property type="entry name" value="RmlC-like cupins"/>
    <property type="match status" value="1"/>
</dbReference>
<keyword evidence="2" id="KW-0238">DNA-binding</keyword>
<dbReference type="CDD" id="cd06999">
    <property type="entry name" value="cupin_HpaA-like_N"/>
    <property type="match status" value="1"/>
</dbReference>
<evidence type="ECO:0000259" key="5">
    <source>
        <dbReference type="PROSITE" id="PS01124"/>
    </source>
</evidence>
<dbReference type="AlphaFoldDB" id="A0A936YRV0"/>
<accession>A0A936YRV0</accession>
<dbReference type="SMART" id="SM00342">
    <property type="entry name" value="HTH_ARAC"/>
    <property type="match status" value="1"/>
</dbReference>
<keyword evidence="3" id="KW-0010">Activator</keyword>
<dbReference type="EMBL" id="JAEQNC010000014">
    <property type="protein sequence ID" value="MBL0374538.1"/>
    <property type="molecule type" value="Genomic_DNA"/>
</dbReference>
<dbReference type="InterPro" id="IPR047264">
    <property type="entry name" value="Cupin_HpaA-like_N"/>
</dbReference>
<reference evidence="6" key="1">
    <citation type="submission" date="2021-01" db="EMBL/GenBank/DDBJ databases">
        <title>Rhizobium sp. strain KVB221 16S ribosomal RNA gene Genome sequencing and assembly.</title>
        <authorList>
            <person name="Kang M."/>
        </authorList>
    </citation>
    <scope>NUCLEOTIDE SEQUENCE</scope>
    <source>
        <strain evidence="6">KVB221</strain>
    </source>
</reference>
<evidence type="ECO:0000256" key="2">
    <source>
        <dbReference type="ARBA" id="ARBA00023125"/>
    </source>
</evidence>
<dbReference type="SUPFAM" id="SSF46689">
    <property type="entry name" value="Homeodomain-like"/>
    <property type="match status" value="1"/>
</dbReference>
<comment type="caution">
    <text evidence="6">The sequence shown here is derived from an EMBL/GenBank/DDBJ whole genome shotgun (WGS) entry which is preliminary data.</text>
</comment>
<dbReference type="InterPro" id="IPR009057">
    <property type="entry name" value="Homeodomain-like_sf"/>
</dbReference>
<dbReference type="InterPro" id="IPR003313">
    <property type="entry name" value="AraC-bd"/>
</dbReference>
<gene>
    <name evidence="6" type="ORF">JJB09_21215</name>
</gene>
<dbReference type="PANTHER" id="PTHR43280:SF32">
    <property type="entry name" value="TRANSCRIPTIONAL REGULATORY PROTEIN"/>
    <property type="match status" value="1"/>
</dbReference>
<keyword evidence="1" id="KW-0805">Transcription regulation</keyword>
<dbReference type="Pfam" id="PF12833">
    <property type="entry name" value="HTH_18"/>
    <property type="match status" value="1"/>
</dbReference>
<dbReference type="GO" id="GO:0043565">
    <property type="term" value="F:sequence-specific DNA binding"/>
    <property type="evidence" value="ECO:0007669"/>
    <property type="project" value="InterPro"/>
</dbReference>
<dbReference type="InterPro" id="IPR018060">
    <property type="entry name" value="HTH_AraC"/>
</dbReference>
<evidence type="ECO:0000256" key="4">
    <source>
        <dbReference type="ARBA" id="ARBA00023163"/>
    </source>
</evidence>
<name>A0A936YRV0_9HYPH</name>
<dbReference type="PANTHER" id="PTHR43280">
    <property type="entry name" value="ARAC-FAMILY TRANSCRIPTIONAL REGULATOR"/>
    <property type="match status" value="1"/>
</dbReference>
<keyword evidence="4" id="KW-0804">Transcription</keyword>
<evidence type="ECO:0000256" key="3">
    <source>
        <dbReference type="ARBA" id="ARBA00023159"/>
    </source>
</evidence>
<dbReference type="RefSeq" id="WP_201663089.1">
    <property type="nucleotide sequence ID" value="NZ_JAEQNC010000014.1"/>
</dbReference>
<proteinExistence type="predicted"/>
<protein>
    <submittedName>
        <fullName evidence="6">Helix-turn-helix domain-containing protein</fullName>
    </submittedName>
</protein>
<dbReference type="PROSITE" id="PS01124">
    <property type="entry name" value="HTH_ARAC_FAMILY_2"/>
    <property type="match status" value="1"/>
</dbReference>
<dbReference type="Proteomes" id="UP000633219">
    <property type="component" value="Unassembled WGS sequence"/>
</dbReference>
<dbReference type="Gene3D" id="1.10.10.60">
    <property type="entry name" value="Homeodomain-like"/>
    <property type="match status" value="1"/>
</dbReference>
<dbReference type="GO" id="GO:0003700">
    <property type="term" value="F:DNA-binding transcription factor activity"/>
    <property type="evidence" value="ECO:0007669"/>
    <property type="project" value="InterPro"/>
</dbReference>
<dbReference type="Gene3D" id="2.60.120.10">
    <property type="entry name" value="Jelly Rolls"/>
    <property type="match status" value="1"/>
</dbReference>
<feature type="domain" description="HTH araC/xylS-type" evidence="5">
    <location>
        <begin position="190"/>
        <end position="288"/>
    </location>
</feature>
<dbReference type="InterPro" id="IPR020449">
    <property type="entry name" value="Tscrpt_reg_AraC-type_HTH"/>
</dbReference>
<dbReference type="InterPro" id="IPR014710">
    <property type="entry name" value="RmlC-like_jellyroll"/>
</dbReference>
<organism evidence="6 7">
    <name type="scientific">Rhizobium setariae</name>
    <dbReference type="NCBI Taxonomy" id="2801340"/>
    <lineage>
        <taxon>Bacteria</taxon>
        <taxon>Pseudomonadati</taxon>
        <taxon>Pseudomonadota</taxon>
        <taxon>Alphaproteobacteria</taxon>
        <taxon>Hyphomicrobiales</taxon>
        <taxon>Rhizobiaceae</taxon>
        <taxon>Rhizobium/Agrobacterium group</taxon>
        <taxon>Rhizobium</taxon>
    </lineage>
</organism>
<dbReference type="InterPro" id="IPR011051">
    <property type="entry name" value="RmlC_Cupin_sf"/>
</dbReference>
<dbReference type="PRINTS" id="PR00032">
    <property type="entry name" value="HTHARAC"/>
</dbReference>
<evidence type="ECO:0000256" key="1">
    <source>
        <dbReference type="ARBA" id="ARBA00023015"/>
    </source>
</evidence>
<evidence type="ECO:0000313" key="6">
    <source>
        <dbReference type="EMBL" id="MBL0374538.1"/>
    </source>
</evidence>